<reference evidence="2" key="2">
    <citation type="submission" date="2017-12" db="EMBL/GenBank/DDBJ databases">
        <title>Genome sequence of the Bar-tailed Godwit (Limosa lapponica baueri).</title>
        <authorList>
            <person name="Lima N.C.B."/>
            <person name="Parody-Merino A.M."/>
            <person name="Battley P.F."/>
            <person name="Fidler A.E."/>
            <person name="Prosdocimi F."/>
        </authorList>
    </citation>
    <scope>NUCLEOTIDE SEQUENCE [LARGE SCALE GENOMIC DNA]</scope>
</reference>
<evidence type="ECO:0000313" key="1">
    <source>
        <dbReference type="EMBL" id="PKU39979.1"/>
    </source>
</evidence>
<dbReference type="AlphaFoldDB" id="A0A2I0U1T2"/>
<evidence type="ECO:0000313" key="2">
    <source>
        <dbReference type="Proteomes" id="UP000233556"/>
    </source>
</evidence>
<sequence>MHQQCALAAQKANRTLGCIKRSVANRSREVILPFYSAFVRPHQEYCVQLWSPQHRKDMDLLERVQRRATKMIRGLEHLSCEDKLRELGLSSLEKRKLQGNLIMVFQYLKGAYSRDGEELFIRE</sequence>
<name>A0A2I0U1T2_LIMLA</name>
<protein>
    <recommendedName>
        <fullName evidence="3">Rna-directed dna polymerase from mobile element jockey-like</fullName>
    </recommendedName>
</protein>
<proteinExistence type="predicted"/>
<evidence type="ECO:0008006" key="3">
    <source>
        <dbReference type="Google" id="ProtNLM"/>
    </source>
</evidence>
<dbReference type="EMBL" id="KZ506370">
    <property type="protein sequence ID" value="PKU39979.1"/>
    <property type="molecule type" value="Genomic_DNA"/>
</dbReference>
<reference evidence="2" key="1">
    <citation type="submission" date="2017-11" db="EMBL/GenBank/DDBJ databases">
        <authorList>
            <person name="Lima N.C."/>
            <person name="Parody-Merino A.M."/>
            <person name="Battley P.F."/>
            <person name="Fidler A.E."/>
            <person name="Prosdocimi F."/>
        </authorList>
    </citation>
    <scope>NUCLEOTIDE SEQUENCE [LARGE SCALE GENOMIC DNA]</scope>
</reference>
<organism evidence="1 2">
    <name type="scientific">Limosa lapponica baueri</name>
    <dbReference type="NCBI Taxonomy" id="1758121"/>
    <lineage>
        <taxon>Eukaryota</taxon>
        <taxon>Metazoa</taxon>
        <taxon>Chordata</taxon>
        <taxon>Craniata</taxon>
        <taxon>Vertebrata</taxon>
        <taxon>Euteleostomi</taxon>
        <taxon>Archelosauria</taxon>
        <taxon>Archosauria</taxon>
        <taxon>Dinosauria</taxon>
        <taxon>Saurischia</taxon>
        <taxon>Theropoda</taxon>
        <taxon>Coelurosauria</taxon>
        <taxon>Aves</taxon>
        <taxon>Neognathae</taxon>
        <taxon>Neoaves</taxon>
        <taxon>Charadriiformes</taxon>
        <taxon>Scolopacidae</taxon>
        <taxon>Limosa</taxon>
    </lineage>
</organism>
<dbReference type="Proteomes" id="UP000233556">
    <property type="component" value="Unassembled WGS sequence"/>
</dbReference>
<gene>
    <name evidence="1" type="ORF">llap_9718</name>
</gene>
<dbReference type="OrthoDB" id="416454at2759"/>
<accession>A0A2I0U1T2</accession>
<dbReference type="PANTHER" id="PTHR33332">
    <property type="entry name" value="REVERSE TRANSCRIPTASE DOMAIN-CONTAINING PROTEIN"/>
    <property type="match status" value="1"/>
</dbReference>
<keyword evidence="2" id="KW-1185">Reference proteome</keyword>